<dbReference type="PANTHER" id="PTHR43308">
    <property type="entry name" value="OUTER MEMBRANE PROTEIN ALPHA-RELATED"/>
    <property type="match status" value="1"/>
</dbReference>
<dbReference type="InterPro" id="IPR051465">
    <property type="entry name" value="Cell_Envelope_Struct_Comp"/>
</dbReference>
<organism evidence="4 5">
    <name type="scientific">Vallitalea pronyensis</name>
    <dbReference type="NCBI Taxonomy" id="1348613"/>
    <lineage>
        <taxon>Bacteria</taxon>
        <taxon>Bacillati</taxon>
        <taxon>Bacillota</taxon>
        <taxon>Clostridia</taxon>
        <taxon>Lachnospirales</taxon>
        <taxon>Vallitaleaceae</taxon>
        <taxon>Vallitalea</taxon>
    </lineage>
</organism>
<feature type="domain" description="SLH" evidence="3">
    <location>
        <begin position="162"/>
        <end position="225"/>
    </location>
</feature>
<accession>A0A8J8SHB3</accession>
<dbReference type="Gene3D" id="2.60.40.10">
    <property type="entry name" value="Immunoglobulins"/>
    <property type="match status" value="2"/>
</dbReference>
<dbReference type="PROSITE" id="PS51272">
    <property type="entry name" value="SLH"/>
    <property type="match status" value="3"/>
</dbReference>
<keyword evidence="2" id="KW-0732">Signal</keyword>
<dbReference type="RefSeq" id="WP_212694096.1">
    <property type="nucleotide sequence ID" value="NZ_CP058649.1"/>
</dbReference>
<dbReference type="AlphaFoldDB" id="A0A8J8SHB3"/>
<keyword evidence="5" id="KW-1185">Reference proteome</keyword>
<feature type="chain" id="PRO_5038832536" evidence="2">
    <location>
        <begin position="28"/>
        <end position="455"/>
    </location>
</feature>
<dbReference type="PANTHER" id="PTHR43308:SF5">
    <property type="entry name" value="S-LAYER PROTEIN _ PEPTIDOGLYCAN ENDO-BETA-N-ACETYLGLUCOSAMINIDASE"/>
    <property type="match status" value="1"/>
</dbReference>
<sequence length="455" mass="51946">MNKLKRCLGLLVMVTLAFSFFSMYSVAQEDQTDKQGLQFKDLPKEHWAYEDIMKMVNRGIIGGYTDGNFKPSKEVTRSEFAKMMVLTLDLTLVNTKEPSFEDVATKDWAYPYVETAKHYLTGFRTSTGDYFKPNHVAVREDMAVALVKALELEVNDSSLGILNEYKDKDDISPNLEEHVATIIQHKIMVGNSEKFFYPQGHLTRAQAASLLSRLVSEDNVDDEEKVTYDDQETPSPSDYLTPNVKGEVTDAGIRLEWNKVKEEGFKYYKVVVSKHDSNPKYPENGYLVYISDINRTSHFVSPYDTYNKGDVGGRIEPEETYYFSITAVYKDNKTYGNAIQLTMPAAMGDEDYTTKIQGNVTDQGVNLQWNEAKKEGFKYYKVVIAKHDATPIYPDNGYMFCYSNRGKTSALITTHNKYHHGDFGNYLQPGESYYFSITTVYTHGKYASNVIRLTY</sequence>
<evidence type="ECO:0000256" key="1">
    <source>
        <dbReference type="ARBA" id="ARBA00022737"/>
    </source>
</evidence>
<feature type="domain" description="SLH" evidence="3">
    <location>
        <begin position="35"/>
        <end position="98"/>
    </location>
</feature>
<name>A0A8J8SHB3_9FIRM</name>
<evidence type="ECO:0000313" key="4">
    <source>
        <dbReference type="EMBL" id="QUI23411.1"/>
    </source>
</evidence>
<protein>
    <submittedName>
        <fullName evidence="4">S-layer homology domain-containing protein</fullName>
    </submittedName>
</protein>
<feature type="domain" description="SLH" evidence="3">
    <location>
        <begin position="99"/>
        <end position="160"/>
    </location>
</feature>
<dbReference type="Pfam" id="PF00395">
    <property type="entry name" value="SLH"/>
    <property type="match status" value="2"/>
</dbReference>
<keyword evidence="1" id="KW-0677">Repeat</keyword>
<dbReference type="EMBL" id="CP058649">
    <property type="protein sequence ID" value="QUI23411.1"/>
    <property type="molecule type" value="Genomic_DNA"/>
</dbReference>
<dbReference type="InterPro" id="IPR013783">
    <property type="entry name" value="Ig-like_fold"/>
</dbReference>
<evidence type="ECO:0000256" key="2">
    <source>
        <dbReference type="SAM" id="SignalP"/>
    </source>
</evidence>
<dbReference type="Proteomes" id="UP000683246">
    <property type="component" value="Chromosome"/>
</dbReference>
<reference evidence="4" key="1">
    <citation type="submission" date="2020-07" db="EMBL/GenBank/DDBJ databases">
        <title>Vallitalea pronyensis genome.</title>
        <authorList>
            <person name="Postec A."/>
        </authorList>
    </citation>
    <scope>NUCLEOTIDE SEQUENCE</scope>
    <source>
        <strain evidence="4">FatNI3</strain>
    </source>
</reference>
<proteinExistence type="predicted"/>
<evidence type="ECO:0000313" key="5">
    <source>
        <dbReference type="Proteomes" id="UP000683246"/>
    </source>
</evidence>
<dbReference type="InterPro" id="IPR001119">
    <property type="entry name" value="SLH_dom"/>
</dbReference>
<gene>
    <name evidence="4" type="ORF">HZI73_14445</name>
</gene>
<dbReference type="KEGG" id="vpy:HZI73_14445"/>
<evidence type="ECO:0000259" key="3">
    <source>
        <dbReference type="PROSITE" id="PS51272"/>
    </source>
</evidence>
<feature type="signal peptide" evidence="2">
    <location>
        <begin position="1"/>
        <end position="27"/>
    </location>
</feature>